<comment type="caution">
    <text evidence="2">The sequence shown here is derived from an EMBL/GenBank/DDBJ whole genome shotgun (WGS) entry which is preliminary data.</text>
</comment>
<feature type="chain" id="PRO_5045232550" evidence="1">
    <location>
        <begin position="29"/>
        <end position="173"/>
    </location>
</feature>
<sequence>MTALRVLLPAVLLALLALLVPATAPAQADPYSPAVPAQCRVAVPTTVAGDRVVVRVRVSVPGDLSPAGTVTVAIREADGRRTVWRTTARHTGRPLTLEGPRLARGAYVARARFIPDSPDLLGCRDETGLAVGAVPGPGGGALPDTGGPPLLALLAGVGLVAAGGGLVGRGRPS</sequence>
<keyword evidence="3" id="KW-1185">Reference proteome</keyword>
<gene>
    <name evidence="2" type="ORF">GCM10009788_15360</name>
</gene>
<accession>A0ABN2A6A5</accession>
<reference evidence="2 3" key="1">
    <citation type="journal article" date="2019" name="Int. J. Syst. Evol. Microbiol.">
        <title>The Global Catalogue of Microorganisms (GCM) 10K type strain sequencing project: providing services to taxonomists for standard genome sequencing and annotation.</title>
        <authorList>
            <consortium name="The Broad Institute Genomics Platform"/>
            <consortium name="The Broad Institute Genome Sequencing Center for Infectious Disease"/>
            <person name="Wu L."/>
            <person name="Ma J."/>
        </authorList>
    </citation>
    <scope>NUCLEOTIDE SEQUENCE [LARGE SCALE GENOMIC DNA]</scope>
    <source>
        <strain evidence="2 3">JCM 14942</strain>
    </source>
</reference>
<protein>
    <submittedName>
        <fullName evidence="2">Uncharacterized protein</fullName>
    </submittedName>
</protein>
<name>A0ABN2A6A5_9ACTN</name>
<organism evidence="2 3">
    <name type="scientific">Nocardioides humi</name>
    <dbReference type="NCBI Taxonomy" id="449461"/>
    <lineage>
        <taxon>Bacteria</taxon>
        <taxon>Bacillati</taxon>
        <taxon>Actinomycetota</taxon>
        <taxon>Actinomycetes</taxon>
        <taxon>Propionibacteriales</taxon>
        <taxon>Nocardioidaceae</taxon>
        <taxon>Nocardioides</taxon>
    </lineage>
</organism>
<proteinExistence type="predicted"/>
<dbReference type="EMBL" id="BAAAOR010000012">
    <property type="protein sequence ID" value="GAA1511815.1"/>
    <property type="molecule type" value="Genomic_DNA"/>
</dbReference>
<dbReference type="RefSeq" id="WP_141005771.1">
    <property type="nucleotide sequence ID" value="NZ_BAAAOR010000012.1"/>
</dbReference>
<evidence type="ECO:0000313" key="3">
    <source>
        <dbReference type="Proteomes" id="UP001500842"/>
    </source>
</evidence>
<keyword evidence="1" id="KW-0732">Signal</keyword>
<evidence type="ECO:0000313" key="2">
    <source>
        <dbReference type="EMBL" id="GAA1511815.1"/>
    </source>
</evidence>
<feature type="signal peptide" evidence="1">
    <location>
        <begin position="1"/>
        <end position="28"/>
    </location>
</feature>
<evidence type="ECO:0000256" key="1">
    <source>
        <dbReference type="SAM" id="SignalP"/>
    </source>
</evidence>
<dbReference type="Proteomes" id="UP001500842">
    <property type="component" value="Unassembled WGS sequence"/>
</dbReference>